<dbReference type="Gene3D" id="3.90.1520.10">
    <property type="entry name" value="H-NOX domain"/>
    <property type="match status" value="1"/>
</dbReference>
<dbReference type="PANTHER" id="PTHR45655">
    <property type="entry name" value="GUANYLATE CYCLASE SOLUBLE SUBUNIT BETA-2"/>
    <property type="match status" value="1"/>
</dbReference>
<organism evidence="2 3">
    <name type="scientific">Maritimibacter fusiformis</name>
    <dbReference type="NCBI Taxonomy" id="2603819"/>
    <lineage>
        <taxon>Bacteria</taxon>
        <taxon>Pseudomonadati</taxon>
        <taxon>Pseudomonadota</taxon>
        <taxon>Alphaproteobacteria</taxon>
        <taxon>Rhodobacterales</taxon>
        <taxon>Roseobacteraceae</taxon>
        <taxon>Maritimibacter</taxon>
    </lineage>
</organism>
<evidence type="ECO:0000259" key="1">
    <source>
        <dbReference type="Pfam" id="PF07700"/>
    </source>
</evidence>
<protein>
    <submittedName>
        <fullName evidence="2">Heme NO-binding protein</fullName>
    </submittedName>
</protein>
<accession>A0A5D0RJC2</accession>
<name>A0A5D0RJC2_9RHOB</name>
<gene>
    <name evidence="2" type="ORF">FVF75_11290</name>
</gene>
<dbReference type="Proteomes" id="UP000322080">
    <property type="component" value="Unassembled WGS sequence"/>
</dbReference>
<dbReference type="InterPro" id="IPR011644">
    <property type="entry name" value="Heme_NO-bd"/>
</dbReference>
<proteinExistence type="predicted"/>
<reference evidence="2 3" key="1">
    <citation type="submission" date="2019-08" db="EMBL/GenBank/DDBJ databases">
        <title>Identification of a novel species of the genus Boseongicola.</title>
        <authorList>
            <person name="Zhang X.-Q."/>
        </authorList>
    </citation>
    <scope>NUCLEOTIDE SEQUENCE [LARGE SCALE GENOMIC DNA]</scope>
    <source>
        <strain evidence="2 3">HY14</strain>
    </source>
</reference>
<feature type="domain" description="Heme NO-binding" evidence="1">
    <location>
        <begin position="2"/>
        <end position="158"/>
    </location>
</feature>
<sequence length="196" mass="21912">MHGLIYRSFENFIRNSYDPAIWSGLMTVLDTGFDGFEPMFHYDDGLIGRIVDLAADRLGQRPEDLLEDFGTYLVADPSAERVRRLLRFGGVDYEDFILSLEELHGRTRLAVPDLDLPEIEVEDTGDGGYRVICRHSHEGAVHILRGLLRALADDYGALVLIEPGQPGDPPATLRLQLLERAFGQDRGFALAQRVSG</sequence>
<keyword evidence="3" id="KW-1185">Reference proteome</keyword>
<comment type="caution">
    <text evidence="2">The sequence shown here is derived from an EMBL/GenBank/DDBJ whole genome shotgun (WGS) entry which is preliminary data.</text>
</comment>
<dbReference type="PANTHER" id="PTHR45655:SF13">
    <property type="entry name" value="SOLUBLE GUANYLATE CYCLASE GCY-32-RELATED"/>
    <property type="match status" value="1"/>
</dbReference>
<dbReference type="InterPro" id="IPR024096">
    <property type="entry name" value="NO_sig/Golgi_transp_ligand-bd"/>
</dbReference>
<evidence type="ECO:0000313" key="2">
    <source>
        <dbReference type="EMBL" id="TYB81021.1"/>
    </source>
</evidence>
<dbReference type="AlphaFoldDB" id="A0A5D0RJC2"/>
<dbReference type="Pfam" id="PF07700">
    <property type="entry name" value="HNOB"/>
    <property type="match status" value="1"/>
</dbReference>
<dbReference type="EMBL" id="VSIY01000009">
    <property type="protein sequence ID" value="TYB81021.1"/>
    <property type="molecule type" value="Genomic_DNA"/>
</dbReference>
<evidence type="ECO:0000313" key="3">
    <source>
        <dbReference type="Proteomes" id="UP000322080"/>
    </source>
</evidence>
<dbReference type="GO" id="GO:0020037">
    <property type="term" value="F:heme binding"/>
    <property type="evidence" value="ECO:0007669"/>
    <property type="project" value="InterPro"/>
</dbReference>
<dbReference type="InterPro" id="IPR038158">
    <property type="entry name" value="H-NOX_domain_sf"/>
</dbReference>
<dbReference type="RefSeq" id="WP_148378084.1">
    <property type="nucleotide sequence ID" value="NZ_VSIY01000009.1"/>
</dbReference>
<dbReference type="SUPFAM" id="SSF111126">
    <property type="entry name" value="Ligand-binding domain in the NO signalling and Golgi transport"/>
    <property type="match status" value="1"/>
</dbReference>